<reference evidence="1 2" key="1">
    <citation type="submission" date="2022-03" db="EMBL/GenBank/DDBJ databases">
        <authorList>
            <person name="Nunn A."/>
            <person name="Chopra R."/>
            <person name="Nunn A."/>
            <person name="Contreras Garrido A."/>
        </authorList>
    </citation>
    <scope>NUCLEOTIDE SEQUENCE [LARGE SCALE GENOMIC DNA]</scope>
</reference>
<accession>A0AAU9S1N0</accession>
<dbReference type="EMBL" id="OU466859">
    <property type="protein sequence ID" value="CAH2055253.1"/>
    <property type="molecule type" value="Genomic_DNA"/>
</dbReference>
<gene>
    <name evidence="1" type="ORF">TAV2_LOCUS8832</name>
</gene>
<dbReference type="AlphaFoldDB" id="A0AAU9S1N0"/>
<keyword evidence="2" id="KW-1185">Reference proteome</keyword>
<protein>
    <submittedName>
        <fullName evidence="1">Uncharacterized protein</fullName>
    </submittedName>
</protein>
<organism evidence="1 2">
    <name type="scientific">Thlaspi arvense</name>
    <name type="common">Field penny-cress</name>
    <dbReference type="NCBI Taxonomy" id="13288"/>
    <lineage>
        <taxon>Eukaryota</taxon>
        <taxon>Viridiplantae</taxon>
        <taxon>Streptophyta</taxon>
        <taxon>Embryophyta</taxon>
        <taxon>Tracheophyta</taxon>
        <taxon>Spermatophyta</taxon>
        <taxon>Magnoliopsida</taxon>
        <taxon>eudicotyledons</taxon>
        <taxon>Gunneridae</taxon>
        <taxon>Pentapetalae</taxon>
        <taxon>rosids</taxon>
        <taxon>malvids</taxon>
        <taxon>Brassicales</taxon>
        <taxon>Brassicaceae</taxon>
        <taxon>Thlaspideae</taxon>
        <taxon>Thlaspi</taxon>
    </lineage>
</organism>
<proteinExistence type="predicted"/>
<dbReference type="Proteomes" id="UP000836841">
    <property type="component" value="Chromosome 3"/>
</dbReference>
<evidence type="ECO:0000313" key="1">
    <source>
        <dbReference type="EMBL" id="CAH2055253.1"/>
    </source>
</evidence>
<name>A0AAU9S1N0_THLAR</name>
<sequence length="88" mass="9634">MYGGEFDGNAAFAGGGFMPSQATTQAPDFASSSKVWPLFAIEEFDKSFPRFCAIENLSIAIQILPKFSLTFALFVCIMHPILSISSRF</sequence>
<evidence type="ECO:0000313" key="2">
    <source>
        <dbReference type="Proteomes" id="UP000836841"/>
    </source>
</evidence>